<proteinExistence type="predicted"/>
<reference evidence="1" key="2">
    <citation type="submission" date="2025-09" db="UniProtKB">
        <authorList>
            <consortium name="Ensembl"/>
        </authorList>
    </citation>
    <scope>IDENTIFICATION</scope>
</reference>
<dbReference type="Ensembl" id="ENSHCOT00000020049.1">
    <property type="protein sequence ID" value="ENSHCOP00000025660.1"/>
    <property type="gene ID" value="ENSHCOG00000015955.1"/>
</dbReference>
<dbReference type="Proteomes" id="UP000264820">
    <property type="component" value="Unplaced"/>
</dbReference>
<evidence type="ECO:0000313" key="1">
    <source>
        <dbReference type="Ensembl" id="ENSHCOP00000025660.1"/>
    </source>
</evidence>
<organism evidence="1 2">
    <name type="scientific">Hippocampus comes</name>
    <name type="common">Tiger tail seahorse</name>
    <dbReference type="NCBI Taxonomy" id="109280"/>
    <lineage>
        <taxon>Eukaryota</taxon>
        <taxon>Metazoa</taxon>
        <taxon>Chordata</taxon>
        <taxon>Craniata</taxon>
        <taxon>Vertebrata</taxon>
        <taxon>Euteleostomi</taxon>
        <taxon>Actinopterygii</taxon>
        <taxon>Neopterygii</taxon>
        <taxon>Teleostei</taxon>
        <taxon>Neoteleostei</taxon>
        <taxon>Acanthomorphata</taxon>
        <taxon>Syngnathiaria</taxon>
        <taxon>Syngnathiformes</taxon>
        <taxon>Syngnathoidei</taxon>
        <taxon>Syngnathidae</taxon>
        <taxon>Hippocampus</taxon>
    </lineage>
</organism>
<evidence type="ECO:0000313" key="2">
    <source>
        <dbReference type="Proteomes" id="UP000264820"/>
    </source>
</evidence>
<sequence length="59" mass="6549">MSPLTSHLRSRLVTPHRLRHHLLCQCVGPHTVTATLQGKSTLHVGAHQECISKIAQIFT</sequence>
<keyword evidence="2" id="KW-1185">Reference proteome</keyword>
<protein>
    <submittedName>
        <fullName evidence="1">Uncharacterized protein</fullName>
    </submittedName>
</protein>
<reference evidence="1" key="1">
    <citation type="submission" date="2025-08" db="UniProtKB">
        <authorList>
            <consortium name="Ensembl"/>
        </authorList>
    </citation>
    <scope>IDENTIFICATION</scope>
</reference>
<dbReference type="AlphaFoldDB" id="A0A3Q2Z202"/>
<name>A0A3Q2Z202_HIPCM</name>
<accession>A0A3Q2Z202</accession>